<name>A0ABN5LHW4_9STRE</name>
<keyword evidence="3" id="KW-1003">Cell membrane</keyword>
<accession>A0ABN5LHW4</accession>
<evidence type="ECO:0000259" key="8">
    <source>
        <dbReference type="Pfam" id="PF00884"/>
    </source>
</evidence>
<organism evidence="9 10">
    <name type="scientific">Streptococcus sobrinus</name>
    <dbReference type="NCBI Taxonomy" id="1310"/>
    <lineage>
        <taxon>Bacteria</taxon>
        <taxon>Bacillati</taxon>
        <taxon>Bacillota</taxon>
        <taxon>Bacilli</taxon>
        <taxon>Lactobacillales</taxon>
        <taxon>Streptococcaceae</taxon>
        <taxon>Streptococcus</taxon>
    </lineage>
</organism>
<dbReference type="InterPro" id="IPR050448">
    <property type="entry name" value="OpgB/LTA_synthase_biosynth"/>
</dbReference>
<feature type="transmembrane region" description="Helical" evidence="7">
    <location>
        <begin position="211"/>
        <end position="235"/>
    </location>
</feature>
<feature type="transmembrane region" description="Helical" evidence="7">
    <location>
        <begin position="286"/>
        <end position="303"/>
    </location>
</feature>
<dbReference type="InterPro" id="IPR017850">
    <property type="entry name" value="Alkaline_phosphatase_core_sf"/>
</dbReference>
<dbReference type="PANTHER" id="PTHR47371">
    <property type="entry name" value="LIPOTEICHOIC ACID SYNTHASE"/>
    <property type="match status" value="1"/>
</dbReference>
<keyword evidence="10" id="KW-1185">Reference proteome</keyword>
<dbReference type="SUPFAM" id="SSF53649">
    <property type="entry name" value="Alkaline phosphatase-like"/>
    <property type="match status" value="1"/>
</dbReference>
<evidence type="ECO:0000256" key="4">
    <source>
        <dbReference type="ARBA" id="ARBA00022692"/>
    </source>
</evidence>
<feature type="transmembrane region" description="Helical" evidence="7">
    <location>
        <begin position="247"/>
        <end position="266"/>
    </location>
</feature>
<keyword evidence="5 7" id="KW-1133">Transmembrane helix</keyword>
<sequence length="844" mass="95464">MKKFLRDINWYRVLHITLICLFAFCINFFLVNQQILEAKSASKLHKAFQGFELLTNSLYGISIVGLAVYVSKSLKKSLWIQYAIGYVIYLLVSYFLVVTRNLNNGGFKFWSLVKNQFFQGGTLPTVLMILLLALVIRYISKNIKNRAESKKTRHSRDSAALFSLDNLLKHYNVYQLPIFLFLGTAIVNDHLTLTALKGSLDNIVKMANLNSYFWTLGTEVAISLAFFAAICYLAWKGIKDVVARRASVSLAITTSFFLAVVFNYIIQATISTDGKILGRYIFPGATLYQILVLALINVVFYLIVNRYLIATTILITVGTFLSVANSIKYSMRNEPVLFSDLSWIKDIKMLMTYIDASTVIFALVSIVVLAAVTYFLWKLLSFKDIVSADWRVRVAVTLPIVLLFTIVVSIFSRQENGKIASNIPILSGLNNTEKLEWMGQSVVARERSLMFVWTKQLTSSKMEKPNDYSKETMDKIVKKYTSDANRINKSRKGNLSDQTVIFVLSESFADPSRLSDVSLNRDPIPYIKSVKQNYTSGLMRADSYGGGTANMEFQALTGLPMYNLSSSISTIYTEVAPGMSRMPSISDSYSSKNKIAIHLGDANMYSRESIYRRLNFSRFIAATGGTEKGKYLGTLGVYPSDANTYQTVTENIDPSQNQFFSVITYQNHSPWDYTDDSPYGGSGDGFDPAENSYTNNYAKELKRTDDATKDWLSKLSKIDKKITVVFYGDHLPGFYPEKAFKDNPKSQYQTDYFIWSNYPTPKQNHPYVNSSDFNAELHLTTATRVSPYEALLTEVMDNASIDKKHKTKEQQKIANDLKLVEYDLVSGKGYLANNEKFFKVSKEK</sequence>
<feature type="transmembrane region" description="Helical" evidence="7">
    <location>
        <begin position="392"/>
        <end position="411"/>
    </location>
</feature>
<dbReference type="Gene3D" id="3.40.720.10">
    <property type="entry name" value="Alkaline Phosphatase, subunit A"/>
    <property type="match status" value="1"/>
</dbReference>
<dbReference type="RefSeq" id="WP_002960786.1">
    <property type="nucleotide sequence ID" value="NZ_CP029490.1"/>
</dbReference>
<keyword evidence="6 7" id="KW-0472">Membrane</keyword>
<evidence type="ECO:0000256" key="1">
    <source>
        <dbReference type="ARBA" id="ARBA00004651"/>
    </source>
</evidence>
<reference evidence="9 10" key="1">
    <citation type="submission" date="2018-05" db="EMBL/GenBank/DDBJ databases">
        <title>Complete genome sequences of Streptococcus sobrinus.</title>
        <authorList>
            <person name="Sales M."/>
            <person name="Jensen P.A."/>
        </authorList>
    </citation>
    <scope>NUCLEOTIDE SEQUENCE [LARGE SCALE GENOMIC DNA]</scope>
    <source>
        <strain evidence="9 10">SL1</strain>
    </source>
</reference>
<dbReference type="Proteomes" id="UP000245369">
    <property type="component" value="Chromosome"/>
</dbReference>
<keyword evidence="4 7" id="KW-0812">Transmembrane</keyword>
<feature type="transmembrane region" description="Helical" evidence="7">
    <location>
        <begin position="308"/>
        <end position="327"/>
    </location>
</feature>
<feature type="transmembrane region" description="Helical" evidence="7">
    <location>
        <begin position="12"/>
        <end position="31"/>
    </location>
</feature>
<feature type="transmembrane region" description="Helical" evidence="7">
    <location>
        <begin position="117"/>
        <end position="140"/>
    </location>
</feature>
<dbReference type="EMBL" id="CP029490">
    <property type="protein sequence ID" value="AWN20506.1"/>
    <property type="molecule type" value="Genomic_DNA"/>
</dbReference>
<dbReference type="Pfam" id="PF00884">
    <property type="entry name" value="Sulfatase"/>
    <property type="match status" value="1"/>
</dbReference>
<evidence type="ECO:0000313" key="9">
    <source>
        <dbReference type="EMBL" id="AWN20506.1"/>
    </source>
</evidence>
<feature type="transmembrane region" description="Helical" evidence="7">
    <location>
        <begin position="78"/>
        <end position="97"/>
    </location>
</feature>
<proteinExistence type="predicted"/>
<evidence type="ECO:0000256" key="7">
    <source>
        <dbReference type="SAM" id="Phobius"/>
    </source>
</evidence>
<feature type="domain" description="Sulfatase N-terminal" evidence="8">
    <location>
        <begin position="498"/>
        <end position="775"/>
    </location>
</feature>
<feature type="transmembrane region" description="Helical" evidence="7">
    <location>
        <begin position="173"/>
        <end position="191"/>
    </location>
</feature>
<feature type="transmembrane region" description="Helical" evidence="7">
    <location>
        <begin position="51"/>
        <end position="71"/>
    </location>
</feature>
<protein>
    <submittedName>
        <fullName evidence="9">LTA synthase family protein</fullName>
    </submittedName>
</protein>
<evidence type="ECO:0000256" key="2">
    <source>
        <dbReference type="ARBA" id="ARBA00004936"/>
    </source>
</evidence>
<evidence type="ECO:0000256" key="3">
    <source>
        <dbReference type="ARBA" id="ARBA00022475"/>
    </source>
</evidence>
<dbReference type="InterPro" id="IPR000917">
    <property type="entry name" value="Sulfatase_N"/>
</dbReference>
<dbReference type="CDD" id="cd16015">
    <property type="entry name" value="LTA_synthase"/>
    <property type="match status" value="1"/>
</dbReference>
<evidence type="ECO:0000256" key="6">
    <source>
        <dbReference type="ARBA" id="ARBA00023136"/>
    </source>
</evidence>
<feature type="transmembrane region" description="Helical" evidence="7">
    <location>
        <begin position="359"/>
        <end position="380"/>
    </location>
</feature>
<evidence type="ECO:0000313" key="10">
    <source>
        <dbReference type="Proteomes" id="UP000245369"/>
    </source>
</evidence>
<dbReference type="PANTHER" id="PTHR47371:SF3">
    <property type="entry name" value="PHOSPHOGLYCEROL TRANSFERASE I"/>
    <property type="match status" value="1"/>
</dbReference>
<gene>
    <name evidence="9" type="ORF">DK182_03710</name>
</gene>
<evidence type="ECO:0000256" key="5">
    <source>
        <dbReference type="ARBA" id="ARBA00022989"/>
    </source>
</evidence>
<dbReference type="GeneID" id="93923622"/>
<comment type="pathway">
    <text evidence="2">Cell wall biogenesis; lipoteichoic acid biosynthesis.</text>
</comment>
<comment type="subcellular location">
    <subcellularLocation>
        <location evidence="1">Cell membrane</location>
        <topology evidence="1">Multi-pass membrane protein</topology>
    </subcellularLocation>
</comment>